<organism evidence="1">
    <name type="scientific">freshwater metagenome</name>
    <dbReference type="NCBI Taxonomy" id="449393"/>
    <lineage>
        <taxon>unclassified sequences</taxon>
        <taxon>metagenomes</taxon>
        <taxon>ecological metagenomes</taxon>
    </lineage>
</organism>
<evidence type="ECO:0000313" key="1">
    <source>
        <dbReference type="EMBL" id="CAB4972986.1"/>
    </source>
</evidence>
<proteinExistence type="predicted"/>
<sequence>MPLGRHEGHAPLNGDIGPRLREHVAAEHDLSSMAMTSEDERCHLFTTRAGDACNTDDLAGVDGEIEALDSSTAQVLEFEDDIAMRAHMSFLVVLVEFAAHDMLDELVLGQPFHGAGDDVLAISENGYRISHLEDLVEVVRDEQDSHTAVGDTAHERVQPLGLGAGEVRGGLVEDEHLRRCTAGRHRSGNGHCGALTHREASDRHANIDVVAEGHEGFVRRRALLLPADGLRDAGDVALTDREVVDDVEVADESEILVHEAKADGFTRGRIGEREFLAIDGHLGAGLWFVEPGEDLDEGRLAAAVLPDQRAHLARRDVNAHVVECNLATEDLRCLANRKRGRH</sequence>
<gene>
    <name evidence="1" type="ORF">UFOPK3957_00036</name>
</gene>
<reference evidence="1" key="1">
    <citation type="submission" date="2020-05" db="EMBL/GenBank/DDBJ databases">
        <authorList>
            <person name="Chiriac C."/>
            <person name="Salcher M."/>
            <person name="Ghai R."/>
            <person name="Kavagutti S V."/>
        </authorList>
    </citation>
    <scope>NUCLEOTIDE SEQUENCE</scope>
</reference>
<protein>
    <submittedName>
        <fullName evidence="1">Unannotated protein</fullName>
    </submittedName>
</protein>
<dbReference type="EMBL" id="CAFBOM010000003">
    <property type="protein sequence ID" value="CAB4972986.1"/>
    <property type="molecule type" value="Genomic_DNA"/>
</dbReference>
<name>A0A6J7LWR9_9ZZZZ</name>
<dbReference type="AlphaFoldDB" id="A0A6J7LWR9"/>
<dbReference type="AntiFam" id="ANF00095">
    <property type="entry name" value="Shadow ORF (opposite ABC transporters)"/>
</dbReference>
<accession>A0A6J7LWR9</accession>